<dbReference type="PROSITE" id="PS00720">
    <property type="entry name" value="RASGEF"/>
    <property type="match status" value="1"/>
</dbReference>
<sequence>STSQDWGEEVEEGAVYHVTLKRVQIQQAANKGARWLGVEGDQLPPEHTVSQYETCKIRTIKAGTLEKLVENLLTAFGDNDFTYISIFLSTYRAFASTKEVLELLLDRYGNLETSSCEEVGSQNSSESKTVLRTAIASILRAWLDQCSEDFREPPDYLCLLKLLDYLKKNIPGSDPERRAQNLLEQFQNQEVENDDGFPITSPCNVFDEEELEINIPDELSSFQEDLVAEQLTYMDAMLFKKVVPYHCLGCIWSQRDKKEYKHLAPTIRATISQFNAVTKCVVSTILKNKELKTQQRAKIIEKWIHIAHECRILKNFSSLRAIISALQSNSIYRLKKTWAYVSKDIMLMFEELSDIFSDHDNYLTSRELLMKEGTSKFANLDSSVKENQKRTQRRLQLQKDMGVMQGTVPYLGTFLTDLIMLDTAHQDYIEGGLINFEKRRREFEVIAQIKLLQSACNSYCMTPDQKFIQWFRRQEYLTEEESYSFSRDIEAAADTSTTSPKSRKSMVKRFSLLFMGSEVIAHSTPIKEQPKSIPCGSSGESTDSASVSSCELNHSESEDVYITPMGTPDGLQKKVRASASASAAAHSMDKSSSGVSSLISSPPLLSFNDTCCISVTPITSEVAAPVYNQQREDKCIIRISVDQDNTGNVYKSILLTSQDKAPAVIQRAMLKYNLESDAVEDYELVQVIAEGKELVIPDNANVFYAMNTHVNFDFILRKKALVNGQVKMRSRCSLTLPRMAKRGCWSNRPSKITL</sequence>
<comment type="caution">
    <text evidence="7">The sequence shown here is derived from an EMBL/GenBank/DDBJ whole genome shotgun (WGS) entry which is preliminary data.</text>
</comment>
<dbReference type="Pfam" id="PF00788">
    <property type="entry name" value="RA"/>
    <property type="match status" value="1"/>
</dbReference>
<gene>
    <name evidence="7" type="primary">Rgl1</name>
    <name evidence="7" type="ORF">ARAGUA_R00637</name>
</gene>
<dbReference type="Pfam" id="PF00617">
    <property type="entry name" value="RasGEF"/>
    <property type="match status" value="1"/>
</dbReference>
<protein>
    <submittedName>
        <fullName evidence="7">RGL1 protein</fullName>
    </submittedName>
</protein>
<evidence type="ECO:0000259" key="6">
    <source>
        <dbReference type="PROSITE" id="PS50212"/>
    </source>
</evidence>
<feature type="domain" description="N-terminal Ras-GEF" evidence="6">
    <location>
        <begin position="56"/>
        <end position="187"/>
    </location>
</feature>
<dbReference type="SUPFAM" id="SSF48366">
    <property type="entry name" value="Ras GEF"/>
    <property type="match status" value="1"/>
</dbReference>
<evidence type="ECO:0000256" key="3">
    <source>
        <dbReference type="SAM" id="MobiDB-lite"/>
    </source>
</evidence>
<feature type="compositionally biased region" description="Polar residues" evidence="3">
    <location>
        <begin position="538"/>
        <end position="549"/>
    </location>
</feature>
<evidence type="ECO:0000313" key="7">
    <source>
        <dbReference type="EMBL" id="NXO51341.1"/>
    </source>
</evidence>
<dbReference type="InterPro" id="IPR023578">
    <property type="entry name" value="Ras_GEF_dom_sf"/>
</dbReference>
<keyword evidence="1 2" id="KW-0344">Guanine-nucleotide releasing factor</keyword>
<evidence type="ECO:0000259" key="5">
    <source>
        <dbReference type="PROSITE" id="PS50200"/>
    </source>
</evidence>
<keyword evidence="8" id="KW-1185">Reference proteome</keyword>
<dbReference type="InterPro" id="IPR000159">
    <property type="entry name" value="RA_dom"/>
</dbReference>
<dbReference type="SMART" id="SM00314">
    <property type="entry name" value="RA"/>
    <property type="match status" value="1"/>
</dbReference>
<name>A0A7L1SPQ7_ARAGA</name>
<dbReference type="EMBL" id="VXBL01003089">
    <property type="protein sequence ID" value="NXO51341.1"/>
    <property type="molecule type" value="Genomic_DNA"/>
</dbReference>
<dbReference type="InterPro" id="IPR001895">
    <property type="entry name" value="RASGEF_cat_dom"/>
</dbReference>
<evidence type="ECO:0000259" key="4">
    <source>
        <dbReference type="PROSITE" id="PS50009"/>
    </source>
</evidence>
<evidence type="ECO:0000256" key="2">
    <source>
        <dbReference type="PROSITE-ProRule" id="PRU00168"/>
    </source>
</evidence>
<dbReference type="FunFam" id="3.10.20.90:FF:000042">
    <property type="entry name" value="Ral guanine nucleotide dissociation stimulator isoform 1"/>
    <property type="match status" value="1"/>
</dbReference>
<reference evidence="7 8" key="1">
    <citation type="submission" date="2019-09" db="EMBL/GenBank/DDBJ databases">
        <title>Bird 10,000 Genomes (B10K) Project - Family phase.</title>
        <authorList>
            <person name="Zhang G."/>
        </authorList>
    </citation>
    <scope>NUCLEOTIDE SEQUENCE [LARGE SCALE GENOMIC DNA]</scope>
    <source>
        <strain evidence="7">B10K-DU-002-11</strain>
        <tissue evidence="7">Muscle</tissue>
    </source>
</reference>
<dbReference type="GO" id="GO:0005886">
    <property type="term" value="C:plasma membrane"/>
    <property type="evidence" value="ECO:0007669"/>
    <property type="project" value="TreeGrafter"/>
</dbReference>
<dbReference type="SMART" id="SM00147">
    <property type="entry name" value="RasGEF"/>
    <property type="match status" value="1"/>
</dbReference>
<dbReference type="Proteomes" id="UP000567570">
    <property type="component" value="Unassembled WGS sequence"/>
</dbReference>
<dbReference type="PANTHER" id="PTHR23113">
    <property type="entry name" value="GUANINE NUCLEOTIDE EXCHANGE FACTOR"/>
    <property type="match status" value="1"/>
</dbReference>
<dbReference type="InterPro" id="IPR008937">
    <property type="entry name" value="Ras-like_GEF"/>
</dbReference>
<feature type="non-terminal residue" evidence="7">
    <location>
        <position position="754"/>
    </location>
</feature>
<dbReference type="PROSITE" id="PS50009">
    <property type="entry name" value="RASGEF_CAT"/>
    <property type="match status" value="1"/>
</dbReference>
<dbReference type="CDD" id="cd00155">
    <property type="entry name" value="RasGEF"/>
    <property type="match status" value="1"/>
</dbReference>
<feature type="region of interest" description="Disordered" evidence="3">
    <location>
        <begin position="525"/>
        <end position="549"/>
    </location>
</feature>
<dbReference type="SUPFAM" id="SSF54236">
    <property type="entry name" value="Ubiquitin-like"/>
    <property type="match status" value="1"/>
</dbReference>
<dbReference type="InterPro" id="IPR029071">
    <property type="entry name" value="Ubiquitin-like_domsf"/>
</dbReference>
<feature type="domain" description="Ras-GEF" evidence="4">
    <location>
        <begin position="223"/>
        <end position="492"/>
    </location>
</feature>
<dbReference type="PROSITE" id="PS50212">
    <property type="entry name" value="RASGEF_NTER"/>
    <property type="match status" value="1"/>
</dbReference>
<evidence type="ECO:0000313" key="8">
    <source>
        <dbReference type="Proteomes" id="UP000567570"/>
    </source>
</evidence>
<dbReference type="Gene3D" id="1.20.870.10">
    <property type="entry name" value="Son of sevenless (SoS) protein Chain: S domain 1"/>
    <property type="match status" value="1"/>
</dbReference>
<dbReference type="Gene3D" id="3.10.20.90">
    <property type="entry name" value="Phosphatidylinositol 3-kinase Catalytic Subunit, Chain A, domain 1"/>
    <property type="match status" value="1"/>
</dbReference>
<dbReference type="PROSITE" id="PS50200">
    <property type="entry name" value="RA"/>
    <property type="match status" value="1"/>
</dbReference>
<dbReference type="GO" id="GO:0005085">
    <property type="term" value="F:guanyl-nucleotide exchange factor activity"/>
    <property type="evidence" value="ECO:0007669"/>
    <property type="project" value="UniProtKB-KW"/>
</dbReference>
<dbReference type="InterPro" id="IPR000651">
    <property type="entry name" value="Ras-like_Gua-exchang_fac_N"/>
</dbReference>
<dbReference type="SMART" id="SM00229">
    <property type="entry name" value="RasGEFN"/>
    <property type="match status" value="1"/>
</dbReference>
<dbReference type="Gene3D" id="1.10.840.10">
    <property type="entry name" value="Ras guanine-nucleotide exchange factors catalytic domain"/>
    <property type="match status" value="1"/>
</dbReference>
<dbReference type="Pfam" id="PF00618">
    <property type="entry name" value="RasGEF_N"/>
    <property type="match status" value="1"/>
</dbReference>
<proteinExistence type="predicted"/>
<feature type="domain" description="Ras-associating" evidence="5">
    <location>
        <begin position="633"/>
        <end position="721"/>
    </location>
</feature>
<feature type="non-terminal residue" evidence="7">
    <location>
        <position position="1"/>
    </location>
</feature>
<dbReference type="InterPro" id="IPR036964">
    <property type="entry name" value="RASGEF_cat_dom_sf"/>
</dbReference>
<dbReference type="GO" id="GO:0007265">
    <property type="term" value="P:Ras protein signal transduction"/>
    <property type="evidence" value="ECO:0007669"/>
    <property type="project" value="TreeGrafter"/>
</dbReference>
<organism evidence="7 8">
    <name type="scientific">Aramus guarauna</name>
    <name type="common">Limpkin</name>
    <name type="synonym">Scolopax guarauna</name>
    <dbReference type="NCBI Taxonomy" id="54356"/>
    <lineage>
        <taxon>Eukaryota</taxon>
        <taxon>Metazoa</taxon>
        <taxon>Chordata</taxon>
        <taxon>Craniata</taxon>
        <taxon>Vertebrata</taxon>
        <taxon>Euteleostomi</taxon>
        <taxon>Archelosauria</taxon>
        <taxon>Archosauria</taxon>
        <taxon>Dinosauria</taxon>
        <taxon>Saurischia</taxon>
        <taxon>Theropoda</taxon>
        <taxon>Coelurosauria</taxon>
        <taxon>Aves</taxon>
        <taxon>Neognathae</taxon>
        <taxon>Neoaves</taxon>
        <taxon>Gruiformes</taxon>
        <taxon>Aramidae</taxon>
        <taxon>Aramus</taxon>
    </lineage>
</organism>
<dbReference type="InterPro" id="IPR019804">
    <property type="entry name" value="Ras_G-nucl-exch_fac_CS"/>
</dbReference>
<accession>A0A7L1SPQ7</accession>
<dbReference type="PANTHER" id="PTHR23113:SF199">
    <property type="entry name" value="RAL GUANINE NUCLEOTIDE DISSOCIATION STIMULATOR-LIKE 1"/>
    <property type="match status" value="1"/>
</dbReference>
<dbReference type="AlphaFoldDB" id="A0A7L1SPQ7"/>
<dbReference type="CDD" id="cd06224">
    <property type="entry name" value="REM"/>
    <property type="match status" value="1"/>
</dbReference>
<evidence type="ECO:0000256" key="1">
    <source>
        <dbReference type="ARBA" id="ARBA00022658"/>
    </source>
</evidence>
<dbReference type="FunFam" id="1.10.840.10:FF:000005">
    <property type="entry name" value="Ral guanine nucleotide dissociation stimulator isoform 1"/>
    <property type="match status" value="1"/>
</dbReference>